<dbReference type="AlphaFoldDB" id="A0AAN7CJ04"/>
<dbReference type="PANTHER" id="PTHR48013:SF9">
    <property type="entry name" value="DUAL SPECIFICITY MITOGEN-ACTIVATED PROTEIN KINASE KINASE 5"/>
    <property type="match status" value="1"/>
</dbReference>
<accession>A0AAN7CJ04</accession>
<dbReference type="GO" id="GO:0004708">
    <property type="term" value="F:MAP kinase kinase activity"/>
    <property type="evidence" value="ECO:0007669"/>
    <property type="project" value="UniProtKB-EC"/>
</dbReference>
<keyword evidence="3 11" id="KW-0418">Kinase</keyword>
<dbReference type="EMBL" id="MU857927">
    <property type="protein sequence ID" value="KAK4242998.1"/>
    <property type="molecule type" value="Genomic_DNA"/>
</dbReference>
<dbReference type="Pfam" id="PF00069">
    <property type="entry name" value="Pkinase"/>
    <property type="match status" value="1"/>
</dbReference>
<comment type="catalytic activity">
    <reaction evidence="7">
        <text>L-seryl-[protein] + ATP = O-phospho-L-seryl-[protein] + ADP + H(+)</text>
        <dbReference type="Rhea" id="RHEA:17989"/>
        <dbReference type="Rhea" id="RHEA-COMP:9863"/>
        <dbReference type="Rhea" id="RHEA-COMP:11604"/>
        <dbReference type="ChEBI" id="CHEBI:15378"/>
        <dbReference type="ChEBI" id="CHEBI:29999"/>
        <dbReference type="ChEBI" id="CHEBI:30616"/>
        <dbReference type="ChEBI" id="CHEBI:83421"/>
        <dbReference type="ChEBI" id="CHEBI:456216"/>
        <dbReference type="EC" id="2.7.12.2"/>
    </reaction>
</comment>
<evidence type="ECO:0000256" key="2">
    <source>
        <dbReference type="ARBA" id="ARBA00022741"/>
    </source>
</evidence>
<reference evidence="11" key="1">
    <citation type="journal article" date="2023" name="Mol. Phylogenet. Evol.">
        <title>Genome-scale phylogeny and comparative genomics of the fungal order Sordariales.</title>
        <authorList>
            <person name="Hensen N."/>
            <person name="Bonometti L."/>
            <person name="Westerberg I."/>
            <person name="Brannstrom I.O."/>
            <person name="Guillou S."/>
            <person name="Cros-Aarteil S."/>
            <person name="Calhoun S."/>
            <person name="Haridas S."/>
            <person name="Kuo A."/>
            <person name="Mondo S."/>
            <person name="Pangilinan J."/>
            <person name="Riley R."/>
            <person name="LaButti K."/>
            <person name="Andreopoulos B."/>
            <person name="Lipzen A."/>
            <person name="Chen C."/>
            <person name="Yan M."/>
            <person name="Daum C."/>
            <person name="Ng V."/>
            <person name="Clum A."/>
            <person name="Steindorff A."/>
            <person name="Ohm R.A."/>
            <person name="Martin F."/>
            <person name="Silar P."/>
            <person name="Natvig D.O."/>
            <person name="Lalanne C."/>
            <person name="Gautier V."/>
            <person name="Ament-Velasquez S.L."/>
            <person name="Kruys A."/>
            <person name="Hutchinson M.I."/>
            <person name="Powell A.J."/>
            <person name="Barry K."/>
            <person name="Miller A.N."/>
            <person name="Grigoriev I.V."/>
            <person name="Debuchy R."/>
            <person name="Gladieux P."/>
            <person name="Hiltunen Thoren M."/>
            <person name="Johannesson H."/>
        </authorList>
    </citation>
    <scope>NUCLEOTIDE SEQUENCE</scope>
    <source>
        <strain evidence="11">CBS 359.72</strain>
    </source>
</reference>
<dbReference type="InterPro" id="IPR008271">
    <property type="entry name" value="Ser/Thr_kinase_AS"/>
</dbReference>
<dbReference type="SUPFAM" id="SSF56112">
    <property type="entry name" value="Protein kinase-like (PK-like)"/>
    <property type="match status" value="1"/>
</dbReference>
<evidence type="ECO:0000256" key="8">
    <source>
        <dbReference type="ARBA" id="ARBA00049299"/>
    </source>
</evidence>
<keyword evidence="2" id="KW-0547">Nucleotide-binding</keyword>
<evidence type="ECO:0000313" key="11">
    <source>
        <dbReference type="EMBL" id="KAK4242998.1"/>
    </source>
</evidence>
<dbReference type="Proteomes" id="UP001303647">
    <property type="component" value="Unassembled WGS sequence"/>
</dbReference>
<reference evidence="11" key="2">
    <citation type="submission" date="2023-05" db="EMBL/GenBank/DDBJ databases">
        <authorList>
            <consortium name="Lawrence Berkeley National Laboratory"/>
            <person name="Steindorff A."/>
            <person name="Hensen N."/>
            <person name="Bonometti L."/>
            <person name="Westerberg I."/>
            <person name="Brannstrom I.O."/>
            <person name="Guillou S."/>
            <person name="Cros-Aarteil S."/>
            <person name="Calhoun S."/>
            <person name="Haridas S."/>
            <person name="Kuo A."/>
            <person name="Mondo S."/>
            <person name="Pangilinan J."/>
            <person name="Riley R."/>
            <person name="Labutti K."/>
            <person name="Andreopoulos B."/>
            <person name="Lipzen A."/>
            <person name="Chen C."/>
            <person name="Yanf M."/>
            <person name="Daum C."/>
            <person name="Ng V."/>
            <person name="Clum A."/>
            <person name="Ohm R."/>
            <person name="Martin F."/>
            <person name="Silar P."/>
            <person name="Natvig D."/>
            <person name="Lalanne C."/>
            <person name="Gautier V."/>
            <person name="Ament-Velasquez S.L."/>
            <person name="Kruys A."/>
            <person name="Hutchinson M.I."/>
            <person name="Powell A.J."/>
            <person name="Barry K."/>
            <person name="Miller A.N."/>
            <person name="Grigoriev I.V."/>
            <person name="Debuchy R."/>
            <person name="Gladieux P."/>
            <person name="Thoren M.H."/>
            <person name="Johannesson H."/>
        </authorList>
    </citation>
    <scope>NUCLEOTIDE SEQUENCE</scope>
    <source>
        <strain evidence="11">CBS 359.72</strain>
    </source>
</reference>
<comment type="catalytic activity">
    <reaction evidence="8">
        <text>L-threonyl-[protein] + ATP = O-phospho-L-threonyl-[protein] + ADP + H(+)</text>
        <dbReference type="Rhea" id="RHEA:46608"/>
        <dbReference type="Rhea" id="RHEA-COMP:11060"/>
        <dbReference type="Rhea" id="RHEA-COMP:11605"/>
        <dbReference type="ChEBI" id="CHEBI:15378"/>
        <dbReference type="ChEBI" id="CHEBI:30013"/>
        <dbReference type="ChEBI" id="CHEBI:30616"/>
        <dbReference type="ChEBI" id="CHEBI:61977"/>
        <dbReference type="ChEBI" id="CHEBI:456216"/>
        <dbReference type="EC" id="2.7.12.2"/>
    </reaction>
</comment>
<dbReference type="PANTHER" id="PTHR48013">
    <property type="entry name" value="DUAL SPECIFICITY MITOGEN-ACTIVATED PROTEIN KINASE KINASE 5-RELATED"/>
    <property type="match status" value="1"/>
</dbReference>
<protein>
    <recommendedName>
        <fullName evidence="6">mitogen-activated protein kinase kinase</fullName>
        <ecNumber evidence="6">2.7.12.2</ecNumber>
    </recommendedName>
</protein>
<evidence type="ECO:0000313" key="12">
    <source>
        <dbReference type="Proteomes" id="UP001303647"/>
    </source>
</evidence>
<name>A0AAN7CJ04_9PEZI</name>
<keyword evidence="12" id="KW-1185">Reference proteome</keyword>
<evidence type="ECO:0000259" key="10">
    <source>
        <dbReference type="PROSITE" id="PS50011"/>
    </source>
</evidence>
<evidence type="ECO:0000256" key="1">
    <source>
        <dbReference type="ARBA" id="ARBA00022679"/>
    </source>
</evidence>
<dbReference type="GO" id="GO:0005524">
    <property type="term" value="F:ATP binding"/>
    <property type="evidence" value="ECO:0007669"/>
    <property type="project" value="UniProtKB-KW"/>
</dbReference>
<dbReference type="Gene3D" id="1.10.510.10">
    <property type="entry name" value="Transferase(Phosphotransferase) domain 1"/>
    <property type="match status" value="1"/>
</dbReference>
<evidence type="ECO:0000256" key="7">
    <source>
        <dbReference type="ARBA" id="ARBA00049014"/>
    </source>
</evidence>
<evidence type="ECO:0000256" key="3">
    <source>
        <dbReference type="ARBA" id="ARBA00022777"/>
    </source>
</evidence>
<comment type="catalytic activity">
    <reaction evidence="9">
        <text>L-tyrosyl-[protein] + ATP = O-phospho-L-tyrosyl-[protein] + ADP + H(+)</text>
        <dbReference type="Rhea" id="RHEA:10596"/>
        <dbReference type="Rhea" id="RHEA-COMP:10136"/>
        <dbReference type="Rhea" id="RHEA-COMP:20101"/>
        <dbReference type="ChEBI" id="CHEBI:15378"/>
        <dbReference type="ChEBI" id="CHEBI:30616"/>
        <dbReference type="ChEBI" id="CHEBI:46858"/>
        <dbReference type="ChEBI" id="CHEBI:61978"/>
        <dbReference type="ChEBI" id="CHEBI:456216"/>
        <dbReference type="EC" id="2.7.12.2"/>
    </reaction>
</comment>
<keyword evidence="1" id="KW-0808">Transferase</keyword>
<organism evidence="11 12">
    <name type="scientific">Corynascus novoguineensis</name>
    <dbReference type="NCBI Taxonomy" id="1126955"/>
    <lineage>
        <taxon>Eukaryota</taxon>
        <taxon>Fungi</taxon>
        <taxon>Dikarya</taxon>
        <taxon>Ascomycota</taxon>
        <taxon>Pezizomycotina</taxon>
        <taxon>Sordariomycetes</taxon>
        <taxon>Sordariomycetidae</taxon>
        <taxon>Sordariales</taxon>
        <taxon>Chaetomiaceae</taxon>
        <taxon>Corynascus</taxon>
    </lineage>
</organism>
<comment type="similarity">
    <text evidence="5">Belongs to the protein kinase superfamily. STE Ser/Thr protein kinase family. MAP kinase kinase subfamily.</text>
</comment>
<sequence length="199" mass="22527">MDLPDNEPWPPIPPDVDHATIEFVTPELAVYKYGAGNRKYGLEKAAGECAIPVRGRLLNKQGDHVNIEGFMMDLATPIPQATLHNNKRIIHGDIKPENMLLDSHGRLRLCDFAEGRYMDEDECVWDGVSTWHYESPNRFSRPERYQRDPAPPNIEDDLYALGLSIWQLYIGKIPNGDIASDDESLKITQQKLETVNVGT</sequence>
<keyword evidence="4" id="KW-0067">ATP-binding</keyword>
<dbReference type="InterPro" id="IPR011009">
    <property type="entry name" value="Kinase-like_dom_sf"/>
</dbReference>
<evidence type="ECO:0000256" key="9">
    <source>
        <dbReference type="ARBA" id="ARBA00051693"/>
    </source>
</evidence>
<evidence type="ECO:0000256" key="4">
    <source>
        <dbReference type="ARBA" id="ARBA00022840"/>
    </source>
</evidence>
<evidence type="ECO:0000256" key="5">
    <source>
        <dbReference type="ARBA" id="ARBA00038035"/>
    </source>
</evidence>
<gene>
    <name evidence="11" type="ORF">C7999DRAFT_45081</name>
</gene>
<dbReference type="InterPro" id="IPR000719">
    <property type="entry name" value="Prot_kinase_dom"/>
</dbReference>
<comment type="caution">
    <text evidence="11">The sequence shown here is derived from an EMBL/GenBank/DDBJ whole genome shotgun (WGS) entry which is preliminary data.</text>
</comment>
<feature type="domain" description="Protein kinase" evidence="10">
    <location>
        <begin position="1"/>
        <end position="199"/>
    </location>
</feature>
<dbReference type="PROSITE" id="PS50011">
    <property type="entry name" value="PROTEIN_KINASE_DOM"/>
    <property type="match status" value="1"/>
</dbReference>
<dbReference type="EC" id="2.7.12.2" evidence="6"/>
<dbReference type="PROSITE" id="PS00108">
    <property type="entry name" value="PROTEIN_KINASE_ST"/>
    <property type="match status" value="1"/>
</dbReference>
<proteinExistence type="inferred from homology"/>
<evidence type="ECO:0000256" key="6">
    <source>
        <dbReference type="ARBA" id="ARBA00038999"/>
    </source>
</evidence>